<proteinExistence type="predicted"/>
<evidence type="ECO:0000313" key="2">
    <source>
        <dbReference type="EMBL" id="OAY40072.1"/>
    </source>
</evidence>
<dbReference type="Gramene" id="Manes.10G147300.1.v8.1">
    <property type="protein sequence ID" value="Manes.10G147300.1.v8.1.CDS.1"/>
    <property type="gene ID" value="Manes.10G147300.v8.1"/>
</dbReference>
<accession>A0A2C9V6A6</accession>
<organism evidence="2 3">
    <name type="scientific">Manihot esculenta</name>
    <name type="common">Cassava</name>
    <name type="synonym">Jatropha manihot</name>
    <dbReference type="NCBI Taxonomy" id="3983"/>
    <lineage>
        <taxon>Eukaryota</taxon>
        <taxon>Viridiplantae</taxon>
        <taxon>Streptophyta</taxon>
        <taxon>Embryophyta</taxon>
        <taxon>Tracheophyta</taxon>
        <taxon>Spermatophyta</taxon>
        <taxon>Magnoliopsida</taxon>
        <taxon>eudicotyledons</taxon>
        <taxon>Gunneridae</taxon>
        <taxon>Pentapetalae</taxon>
        <taxon>rosids</taxon>
        <taxon>fabids</taxon>
        <taxon>Malpighiales</taxon>
        <taxon>Euphorbiaceae</taxon>
        <taxon>Crotonoideae</taxon>
        <taxon>Manihoteae</taxon>
        <taxon>Manihot</taxon>
    </lineage>
</organism>
<dbReference type="PANTHER" id="PTHR38925">
    <property type="entry name" value="PROTEIN, PUTATIVE-RELATED"/>
    <property type="match status" value="1"/>
</dbReference>
<gene>
    <name evidence="2" type="ORF">MANES_10G147300v8</name>
</gene>
<dbReference type="Proteomes" id="UP000091857">
    <property type="component" value="Chromosome 10"/>
</dbReference>
<dbReference type="EMBL" id="CM004396">
    <property type="protein sequence ID" value="OAY40072.1"/>
    <property type="molecule type" value="Genomic_DNA"/>
</dbReference>
<name>A0A2C9V6A6_MANES</name>
<dbReference type="PANTHER" id="PTHR38925:SF1">
    <property type="entry name" value="PROTEIN, PUTATIVE-RELATED"/>
    <property type="match status" value="1"/>
</dbReference>
<keyword evidence="1" id="KW-0472">Membrane</keyword>
<keyword evidence="3" id="KW-1185">Reference proteome</keyword>
<evidence type="ECO:0000256" key="1">
    <source>
        <dbReference type="SAM" id="Phobius"/>
    </source>
</evidence>
<reference evidence="3" key="1">
    <citation type="journal article" date="2016" name="Nat. Biotechnol.">
        <title>Sequencing wild and cultivated cassava and related species reveals extensive interspecific hybridization and genetic diversity.</title>
        <authorList>
            <person name="Bredeson J.V."/>
            <person name="Lyons J.B."/>
            <person name="Prochnik S.E."/>
            <person name="Wu G.A."/>
            <person name="Ha C.M."/>
            <person name="Edsinger-Gonzales E."/>
            <person name="Grimwood J."/>
            <person name="Schmutz J."/>
            <person name="Rabbi I.Y."/>
            <person name="Egesi C."/>
            <person name="Nauluvula P."/>
            <person name="Lebot V."/>
            <person name="Ndunguru J."/>
            <person name="Mkamilo G."/>
            <person name="Bart R.S."/>
            <person name="Setter T.L."/>
            <person name="Gleadow R.M."/>
            <person name="Kulakow P."/>
            <person name="Ferguson M.E."/>
            <person name="Rounsley S."/>
            <person name="Rokhsar D.S."/>
        </authorList>
    </citation>
    <scope>NUCLEOTIDE SEQUENCE [LARGE SCALE GENOMIC DNA]</scope>
    <source>
        <strain evidence="3">cv. AM560-2</strain>
    </source>
</reference>
<comment type="caution">
    <text evidence="2">The sequence shown here is derived from an EMBL/GenBank/DDBJ whole genome shotgun (WGS) entry which is preliminary data.</text>
</comment>
<protein>
    <submittedName>
        <fullName evidence="2">Uncharacterized protein</fullName>
    </submittedName>
</protein>
<keyword evidence="1" id="KW-0812">Transmembrane</keyword>
<keyword evidence="1" id="KW-1133">Transmembrane helix</keyword>
<evidence type="ECO:0000313" key="3">
    <source>
        <dbReference type="Proteomes" id="UP000091857"/>
    </source>
</evidence>
<sequence length="118" mass="13054">MGLLVAALVKLKLGLSFSSSQTVVSALLTSLICLFVIKLVCSLGLVPRAFSDVIYSFRLFIFQGRIAFDESNQDQAFGSRWRRAVPLICERLTRARSSIALTQSDHEDSFHAVSMISL</sequence>
<dbReference type="AlphaFoldDB" id="A0A2C9V6A6"/>
<feature type="transmembrane region" description="Helical" evidence="1">
    <location>
        <begin position="26"/>
        <end position="46"/>
    </location>
</feature>